<evidence type="ECO:0000313" key="13">
    <source>
        <dbReference type="Proteomes" id="UP001163046"/>
    </source>
</evidence>
<keyword evidence="8" id="KW-0206">Cytoskeleton</keyword>
<keyword evidence="2" id="KW-0963">Cytoplasm</keyword>
<keyword evidence="3" id="KW-0433">Leucine-rich repeat</keyword>
<dbReference type="AlphaFoldDB" id="A0A9X0CPB3"/>
<evidence type="ECO:0000256" key="5">
    <source>
        <dbReference type="ARBA" id="ARBA00022846"/>
    </source>
</evidence>
<dbReference type="EMBL" id="MU826858">
    <property type="protein sequence ID" value="KAJ7370695.1"/>
    <property type="molecule type" value="Genomic_DNA"/>
</dbReference>
<evidence type="ECO:0000256" key="3">
    <source>
        <dbReference type="ARBA" id="ARBA00022614"/>
    </source>
</evidence>
<dbReference type="SUPFAM" id="SSF52075">
    <property type="entry name" value="Outer arm dynein light chain 1"/>
    <property type="match status" value="1"/>
</dbReference>
<evidence type="ECO:0000256" key="9">
    <source>
        <dbReference type="ARBA" id="ARBA00023273"/>
    </source>
</evidence>
<protein>
    <recommendedName>
        <fullName evidence="11">Dynein regulatory complex subunit 3</fullName>
    </recommendedName>
</protein>
<organism evidence="12 13">
    <name type="scientific">Desmophyllum pertusum</name>
    <dbReference type="NCBI Taxonomy" id="174260"/>
    <lineage>
        <taxon>Eukaryota</taxon>
        <taxon>Metazoa</taxon>
        <taxon>Cnidaria</taxon>
        <taxon>Anthozoa</taxon>
        <taxon>Hexacorallia</taxon>
        <taxon>Scleractinia</taxon>
        <taxon>Caryophylliina</taxon>
        <taxon>Caryophylliidae</taxon>
        <taxon>Desmophyllum</taxon>
    </lineage>
</organism>
<dbReference type="SMART" id="SM00365">
    <property type="entry name" value="LRR_SD22"/>
    <property type="match status" value="4"/>
</dbReference>
<keyword evidence="9" id="KW-0966">Cell projection</keyword>
<dbReference type="PROSITE" id="PS51450">
    <property type="entry name" value="LRR"/>
    <property type="match status" value="3"/>
</dbReference>
<evidence type="ECO:0000256" key="6">
    <source>
        <dbReference type="ARBA" id="ARBA00023054"/>
    </source>
</evidence>
<comment type="similarity">
    <text evidence="10">Belongs to the DRC3 family.</text>
</comment>
<comment type="caution">
    <text evidence="12">The sequence shown here is derived from an EMBL/GenBank/DDBJ whole genome shotgun (WGS) entry which is preliminary data.</text>
</comment>
<dbReference type="PANTHER" id="PTHR45973:SF12">
    <property type="entry name" value="DYNEIN REGULATORY COMPLEX SUBUNIT 3"/>
    <property type="match status" value="1"/>
</dbReference>
<evidence type="ECO:0000256" key="1">
    <source>
        <dbReference type="ARBA" id="ARBA00004611"/>
    </source>
</evidence>
<dbReference type="InterPro" id="IPR050576">
    <property type="entry name" value="Cilia_flagella_integrity"/>
</dbReference>
<evidence type="ECO:0000256" key="10">
    <source>
        <dbReference type="ARBA" id="ARBA00038378"/>
    </source>
</evidence>
<sequence length="559" mass="65074">MSRLYDTIEPSVIDEQMLKNAVEEQGPKGEAGRIAKQEGIDFGDVLSLRLDFKNILKIDNLWSLVNLTKLQMDNNIIERIEGLDMLVNLEWLDLSFNNIEVIEGLDKLTKLKDLTLYNNRILKIENMESLTNLHVFSVGNNSLKQLDNVVYLRQFKSLRTLNLSGNPFSEEANYKEYVIAHLPELVYLDFRLIDESAREAATERYKYSIEELVHDETIAKRKQDELAEKLQERQLHKLAYVEDLNGPWLFESMYTEDPEADKLGALPGMEELLDGYKGKFTAVCQEIFEFALKEHEKREAEIASFFSCLEEATQDNNNGGVKQIHSYIEYKKKVFLDYTSMTDQSRLESMMKEILGEIRKLWDTLMGLEMELVDQLEDTIKDFERNMADLVTTFIEQPLRGNLGALHPFYHTTWNRLSCNRLYYLLCDDDIYSLTLFTMTQLRDLENTHHEKVSDIAVVTLEKMMKNELEEDLPDDLRMLFVDKDTIMNAVSASHDTHLLKIDNKEDDILTRATTRMQSLNEKIHNDEVLRNRNRVAEVNNLVDHFRDEADSYEVTGPM</sequence>
<dbReference type="PANTHER" id="PTHR45973">
    <property type="entry name" value="PROTEIN PHOSPHATASE 1 REGULATORY SUBUNIT SDS22-RELATED"/>
    <property type="match status" value="1"/>
</dbReference>
<evidence type="ECO:0000256" key="2">
    <source>
        <dbReference type="ARBA" id="ARBA00022490"/>
    </source>
</evidence>
<name>A0A9X0CPB3_9CNID</name>
<dbReference type="InterPro" id="IPR001611">
    <property type="entry name" value="Leu-rich_rpt"/>
</dbReference>
<evidence type="ECO:0000256" key="7">
    <source>
        <dbReference type="ARBA" id="ARBA00023069"/>
    </source>
</evidence>
<dbReference type="Pfam" id="PF14580">
    <property type="entry name" value="LRR_9"/>
    <property type="match status" value="1"/>
</dbReference>
<keyword evidence="6" id="KW-0175">Coiled coil</keyword>
<comment type="subcellular location">
    <subcellularLocation>
        <location evidence="1">Cytoplasm</location>
        <location evidence="1">Cytoskeleton</location>
        <location evidence="1">Flagellum axoneme</location>
    </subcellularLocation>
</comment>
<keyword evidence="7" id="KW-0969">Cilium</keyword>
<proteinExistence type="inferred from homology"/>
<dbReference type="Proteomes" id="UP001163046">
    <property type="component" value="Unassembled WGS sequence"/>
</dbReference>
<dbReference type="GO" id="GO:0005929">
    <property type="term" value="C:cilium"/>
    <property type="evidence" value="ECO:0007669"/>
    <property type="project" value="TreeGrafter"/>
</dbReference>
<evidence type="ECO:0000256" key="4">
    <source>
        <dbReference type="ARBA" id="ARBA00022737"/>
    </source>
</evidence>
<evidence type="ECO:0000313" key="12">
    <source>
        <dbReference type="EMBL" id="KAJ7370695.1"/>
    </source>
</evidence>
<dbReference type="Gene3D" id="3.80.10.10">
    <property type="entry name" value="Ribonuclease Inhibitor"/>
    <property type="match status" value="1"/>
</dbReference>
<gene>
    <name evidence="12" type="primary">LRRC48</name>
    <name evidence="12" type="ORF">OS493_030447</name>
</gene>
<dbReference type="InterPro" id="IPR032675">
    <property type="entry name" value="LRR_dom_sf"/>
</dbReference>
<dbReference type="OrthoDB" id="27917at2759"/>
<keyword evidence="4" id="KW-0677">Repeat</keyword>
<evidence type="ECO:0000256" key="11">
    <source>
        <dbReference type="ARBA" id="ARBA00040950"/>
    </source>
</evidence>
<keyword evidence="13" id="KW-1185">Reference proteome</keyword>
<reference evidence="12" key="1">
    <citation type="submission" date="2023-01" db="EMBL/GenBank/DDBJ databases">
        <title>Genome assembly of the deep-sea coral Lophelia pertusa.</title>
        <authorList>
            <person name="Herrera S."/>
            <person name="Cordes E."/>
        </authorList>
    </citation>
    <scope>NUCLEOTIDE SEQUENCE</scope>
    <source>
        <strain evidence="12">USNM1676648</strain>
        <tissue evidence="12">Polyp</tissue>
    </source>
</reference>
<accession>A0A9X0CPB3</accession>
<evidence type="ECO:0000256" key="8">
    <source>
        <dbReference type="ARBA" id="ARBA00023212"/>
    </source>
</evidence>
<keyword evidence="5" id="KW-0282">Flagellum</keyword>